<keyword evidence="6 8" id="KW-1133">Transmembrane helix</keyword>
<dbReference type="PANTHER" id="PTHR30012:SF0">
    <property type="entry name" value="TYPE II SECRETION SYSTEM PROTEIN F-RELATED"/>
    <property type="match status" value="1"/>
</dbReference>
<dbReference type="InterPro" id="IPR011850">
    <property type="entry name" value="T2SS_GspF"/>
</dbReference>
<dbReference type="RefSeq" id="WP_068999874.1">
    <property type="nucleotide sequence ID" value="NZ_MDTQ01000001.1"/>
</dbReference>
<dbReference type="GO" id="GO:0015628">
    <property type="term" value="P:protein secretion by the type II secretion system"/>
    <property type="evidence" value="ECO:0007669"/>
    <property type="project" value="InterPro"/>
</dbReference>
<keyword evidence="5 8" id="KW-0812">Transmembrane</keyword>
<evidence type="ECO:0000256" key="6">
    <source>
        <dbReference type="ARBA" id="ARBA00022989"/>
    </source>
</evidence>
<reference evidence="10 11" key="1">
    <citation type="submission" date="2016-08" db="EMBL/GenBank/DDBJ databases">
        <authorList>
            <person name="Seilhamer J.J."/>
        </authorList>
    </citation>
    <scope>NUCLEOTIDE SEQUENCE [LARGE SCALE GENOMIC DNA]</scope>
    <source>
        <strain evidence="10 11">PH27A</strain>
    </source>
</reference>
<evidence type="ECO:0000256" key="1">
    <source>
        <dbReference type="ARBA" id="ARBA00004429"/>
    </source>
</evidence>
<evidence type="ECO:0000256" key="7">
    <source>
        <dbReference type="ARBA" id="ARBA00023136"/>
    </source>
</evidence>
<evidence type="ECO:0000259" key="9">
    <source>
        <dbReference type="Pfam" id="PF00482"/>
    </source>
</evidence>
<keyword evidence="3" id="KW-1003">Cell membrane</keyword>
<feature type="transmembrane region" description="Helical" evidence="8">
    <location>
        <begin position="166"/>
        <end position="188"/>
    </location>
</feature>
<comment type="similarity">
    <text evidence="2">Belongs to the GSP F family.</text>
</comment>
<dbReference type="GO" id="GO:0015627">
    <property type="term" value="C:type II protein secretion system complex"/>
    <property type="evidence" value="ECO:0007669"/>
    <property type="project" value="InterPro"/>
</dbReference>
<keyword evidence="4" id="KW-0997">Cell inner membrane</keyword>
<keyword evidence="11" id="KW-1185">Reference proteome</keyword>
<name>A0A1E2VCZ8_9GAMM</name>
<gene>
    <name evidence="10" type="ORF">BFW38_16480</name>
</gene>
<dbReference type="Gene3D" id="1.20.81.30">
    <property type="entry name" value="Type II secretion system (T2SS), domain F"/>
    <property type="match status" value="2"/>
</dbReference>
<dbReference type="Pfam" id="PF00482">
    <property type="entry name" value="T2SSF"/>
    <property type="match status" value="2"/>
</dbReference>
<dbReference type="STRING" id="197479.BFW38_16480"/>
<dbReference type="InterPro" id="IPR042094">
    <property type="entry name" value="T2SS_GspF_sf"/>
</dbReference>
<evidence type="ECO:0000256" key="2">
    <source>
        <dbReference type="ARBA" id="ARBA00005745"/>
    </source>
</evidence>
<protein>
    <submittedName>
        <fullName evidence="10">Type II secretion system protein GspF</fullName>
    </submittedName>
</protein>
<evidence type="ECO:0000256" key="5">
    <source>
        <dbReference type="ARBA" id="ARBA00022692"/>
    </source>
</evidence>
<comment type="caution">
    <text evidence="10">The sequence shown here is derived from an EMBL/GenBank/DDBJ whole genome shotgun (WGS) entry which is preliminary data.</text>
</comment>
<evidence type="ECO:0000256" key="8">
    <source>
        <dbReference type="SAM" id="Phobius"/>
    </source>
</evidence>
<dbReference type="NCBIfam" id="TIGR02120">
    <property type="entry name" value="GspF"/>
    <property type="match status" value="1"/>
</dbReference>
<dbReference type="InterPro" id="IPR003004">
    <property type="entry name" value="GspF/PilC"/>
</dbReference>
<dbReference type="EMBL" id="MDTQ01000001">
    <property type="protein sequence ID" value="ODC04890.1"/>
    <property type="molecule type" value="Genomic_DNA"/>
</dbReference>
<organism evidence="10 11">
    <name type="scientific">Terasakiispira papahanaumokuakeensis</name>
    <dbReference type="NCBI Taxonomy" id="197479"/>
    <lineage>
        <taxon>Bacteria</taxon>
        <taxon>Pseudomonadati</taxon>
        <taxon>Pseudomonadota</taxon>
        <taxon>Gammaproteobacteria</taxon>
        <taxon>Oceanospirillales</taxon>
        <taxon>Terasakiispira</taxon>
    </lineage>
</organism>
<proteinExistence type="inferred from homology"/>
<keyword evidence="7 8" id="KW-0472">Membrane</keyword>
<dbReference type="AlphaFoldDB" id="A0A1E2VCZ8"/>
<accession>A0A1E2VCZ8</accession>
<dbReference type="GO" id="GO:0005886">
    <property type="term" value="C:plasma membrane"/>
    <property type="evidence" value="ECO:0007669"/>
    <property type="project" value="UniProtKB-SubCell"/>
</dbReference>
<feature type="transmembrane region" description="Helical" evidence="8">
    <location>
        <begin position="219"/>
        <end position="238"/>
    </location>
</feature>
<evidence type="ECO:0000313" key="11">
    <source>
        <dbReference type="Proteomes" id="UP000094291"/>
    </source>
</evidence>
<comment type="subcellular location">
    <subcellularLocation>
        <location evidence="1">Cell inner membrane</location>
        <topology evidence="1">Multi-pass membrane protein</topology>
    </subcellularLocation>
</comment>
<sequence>MPTYRYLALTPDGQKRRDMLQAESERQARQQLRDLGLFPRQLTPVTAQNTRSSRKTKISTEQLSLLTRQLATLVEAGIPLGDALNALAEQADKTSTRSLMIAIVERVREGYSLADSLKAHPSTFSPLYCALVAAGEKAGRLAQVLERLADHLERNQQQRQKARTALIYPLVLICVCIAVVIGLMTYVVPKLAAQFERSDMALPMLTQCMISLSKGLQHWGPALVIVLLIMGLIGRKALQYPTVRARWDQQLLRLPRLGELLKLLDTARLTRTLAILTRSGIDLLEALKVSRDTLGNQCMRTAVEQIRDQVATGVALNKAIAQTGYFSPTLRHMIASGEASGQLDTMLERIAVAQETTFNRRVDTALALFEPLLILTMGGIVLTIVLSILLPIMRLNGAMHM</sequence>
<feature type="domain" description="Type II secretion system protein GspF" evidence="9">
    <location>
        <begin position="67"/>
        <end position="189"/>
    </location>
</feature>
<feature type="transmembrane region" description="Helical" evidence="8">
    <location>
        <begin position="368"/>
        <end position="393"/>
    </location>
</feature>
<dbReference type="PRINTS" id="PR00812">
    <property type="entry name" value="BCTERIALGSPF"/>
</dbReference>
<feature type="domain" description="Type II secretion system protein GspF" evidence="9">
    <location>
        <begin position="270"/>
        <end position="391"/>
    </location>
</feature>
<dbReference type="PANTHER" id="PTHR30012">
    <property type="entry name" value="GENERAL SECRETION PATHWAY PROTEIN"/>
    <property type="match status" value="1"/>
</dbReference>
<dbReference type="FunFam" id="1.20.81.30:FF:000001">
    <property type="entry name" value="Type II secretion system protein F"/>
    <property type="match status" value="2"/>
</dbReference>
<evidence type="ECO:0000256" key="4">
    <source>
        <dbReference type="ARBA" id="ARBA00022519"/>
    </source>
</evidence>
<evidence type="ECO:0000313" key="10">
    <source>
        <dbReference type="EMBL" id="ODC04890.1"/>
    </source>
</evidence>
<dbReference type="InterPro" id="IPR018076">
    <property type="entry name" value="T2SS_GspF_dom"/>
</dbReference>
<evidence type="ECO:0000256" key="3">
    <source>
        <dbReference type="ARBA" id="ARBA00022475"/>
    </source>
</evidence>
<dbReference type="OrthoDB" id="9805682at2"/>
<dbReference type="Proteomes" id="UP000094291">
    <property type="component" value="Unassembled WGS sequence"/>
</dbReference>